<feature type="domain" description="ABC transmembrane type-1" evidence="10">
    <location>
        <begin position="71"/>
        <end position="274"/>
    </location>
</feature>
<reference evidence="12" key="1">
    <citation type="journal article" date="2019" name="Int. J. Syst. Evol. Microbiol.">
        <title>The Global Catalogue of Microorganisms (GCM) 10K type strain sequencing project: providing services to taxonomists for standard genome sequencing and annotation.</title>
        <authorList>
            <consortium name="The Broad Institute Genomics Platform"/>
            <consortium name="The Broad Institute Genome Sequencing Center for Infectious Disease"/>
            <person name="Wu L."/>
            <person name="Ma J."/>
        </authorList>
    </citation>
    <scope>NUCLEOTIDE SEQUENCE [LARGE SCALE GENOMIC DNA]</scope>
    <source>
        <strain evidence="12">KCTC 15012</strain>
    </source>
</reference>
<dbReference type="SUPFAM" id="SSF161098">
    <property type="entry name" value="MetI-like"/>
    <property type="match status" value="1"/>
</dbReference>
<feature type="transmembrane region" description="Helical" evidence="9">
    <location>
        <begin position="75"/>
        <end position="98"/>
    </location>
</feature>
<evidence type="ECO:0000256" key="1">
    <source>
        <dbReference type="ARBA" id="ARBA00004651"/>
    </source>
</evidence>
<keyword evidence="12" id="KW-1185">Reference proteome</keyword>
<keyword evidence="4 9" id="KW-0812">Transmembrane</keyword>
<feature type="transmembrane region" description="Helical" evidence="9">
    <location>
        <begin position="149"/>
        <end position="167"/>
    </location>
</feature>
<evidence type="ECO:0000256" key="2">
    <source>
        <dbReference type="ARBA" id="ARBA00022448"/>
    </source>
</evidence>
<proteinExistence type="inferred from homology"/>
<evidence type="ECO:0000256" key="5">
    <source>
        <dbReference type="ARBA" id="ARBA00022856"/>
    </source>
</evidence>
<comment type="subcellular location">
    <subcellularLocation>
        <location evidence="1 9">Cell membrane</location>
        <topology evidence="1 9">Multi-pass membrane protein</topology>
    </subcellularLocation>
</comment>
<dbReference type="Proteomes" id="UP001597296">
    <property type="component" value="Unassembled WGS sequence"/>
</dbReference>
<accession>A0ABW5C8G5</accession>
<keyword evidence="3" id="KW-1003">Cell membrane</keyword>
<name>A0ABW5C8G5_9PROT</name>
<feature type="transmembrane region" description="Helical" evidence="9">
    <location>
        <begin position="248"/>
        <end position="273"/>
    </location>
</feature>
<keyword evidence="6" id="KW-0653">Protein transport</keyword>
<dbReference type="EMBL" id="JBHUIY010000001">
    <property type="protein sequence ID" value="MFD2232300.1"/>
    <property type="molecule type" value="Genomic_DNA"/>
</dbReference>
<evidence type="ECO:0000256" key="9">
    <source>
        <dbReference type="RuleBase" id="RU363032"/>
    </source>
</evidence>
<organism evidence="11 12">
    <name type="scientific">Phaeospirillum tilakii</name>
    <dbReference type="NCBI Taxonomy" id="741673"/>
    <lineage>
        <taxon>Bacteria</taxon>
        <taxon>Pseudomonadati</taxon>
        <taxon>Pseudomonadota</taxon>
        <taxon>Alphaproteobacteria</taxon>
        <taxon>Rhodospirillales</taxon>
        <taxon>Rhodospirillaceae</taxon>
        <taxon>Phaeospirillum</taxon>
    </lineage>
</organism>
<keyword evidence="8 9" id="KW-0472">Membrane</keyword>
<keyword evidence="5" id="KW-0571">Peptide transport</keyword>
<dbReference type="PROSITE" id="PS50928">
    <property type="entry name" value="ABC_TM1"/>
    <property type="match status" value="1"/>
</dbReference>
<evidence type="ECO:0000256" key="8">
    <source>
        <dbReference type="ARBA" id="ARBA00023136"/>
    </source>
</evidence>
<dbReference type="InterPro" id="IPR000515">
    <property type="entry name" value="MetI-like"/>
</dbReference>
<comment type="caution">
    <text evidence="11">The sequence shown here is derived from an EMBL/GenBank/DDBJ whole genome shotgun (WGS) entry which is preliminary data.</text>
</comment>
<feature type="transmembrane region" description="Helical" evidence="9">
    <location>
        <begin position="110"/>
        <end position="129"/>
    </location>
</feature>
<comment type="similarity">
    <text evidence="9">Belongs to the binding-protein-dependent transport system permease family.</text>
</comment>
<dbReference type="InterPro" id="IPR035906">
    <property type="entry name" value="MetI-like_sf"/>
</dbReference>
<feature type="transmembrane region" description="Helical" evidence="9">
    <location>
        <begin position="202"/>
        <end position="228"/>
    </location>
</feature>
<dbReference type="CDD" id="cd06261">
    <property type="entry name" value="TM_PBP2"/>
    <property type="match status" value="1"/>
</dbReference>
<keyword evidence="2 9" id="KW-0813">Transport</keyword>
<dbReference type="PANTHER" id="PTHR43386">
    <property type="entry name" value="OLIGOPEPTIDE TRANSPORT SYSTEM PERMEASE PROTEIN APPC"/>
    <property type="match status" value="1"/>
</dbReference>
<evidence type="ECO:0000256" key="3">
    <source>
        <dbReference type="ARBA" id="ARBA00022475"/>
    </source>
</evidence>
<evidence type="ECO:0000256" key="6">
    <source>
        <dbReference type="ARBA" id="ARBA00022927"/>
    </source>
</evidence>
<dbReference type="PANTHER" id="PTHR43386:SF1">
    <property type="entry name" value="D,D-DIPEPTIDE TRANSPORT SYSTEM PERMEASE PROTEIN DDPC-RELATED"/>
    <property type="match status" value="1"/>
</dbReference>
<protein>
    <submittedName>
        <fullName evidence="11">ABC transporter permease</fullName>
    </submittedName>
</protein>
<evidence type="ECO:0000256" key="7">
    <source>
        <dbReference type="ARBA" id="ARBA00022989"/>
    </source>
</evidence>
<keyword evidence="7 9" id="KW-1133">Transmembrane helix</keyword>
<dbReference type="Gene3D" id="1.10.3720.10">
    <property type="entry name" value="MetI-like"/>
    <property type="match status" value="1"/>
</dbReference>
<gene>
    <name evidence="11" type="ORF">ACFSNB_00630</name>
</gene>
<evidence type="ECO:0000259" key="10">
    <source>
        <dbReference type="PROSITE" id="PS50928"/>
    </source>
</evidence>
<dbReference type="InterPro" id="IPR050366">
    <property type="entry name" value="BP-dependent_transpt_permease"/>
</dbReference>
<evidence type="ECO:0000256" key="4">
    <source>
        <dbReference type="ARBA" id="ARBA00022692"/>
    </source>
</evidence>
<dbReference type="Pfam" id="PF00528">
    <property type="entry name" value="BPD_transp_1"/>
    <property type="match status" value="1"/>
</dbReference>
<sequence>MSRPRPPLDPATRAGAGLLALLLLATLAGPALLPDPAAIDLAHRLASPSAAHWLGTDELGRDLAARLAQGGRVSLLVAALTATLAALLGTLVGLLAGFRRGVVDAVLMRLTDAVMALPLLPLLIVLAAIDPARLGLAPGLTGSPVATIGWLAVIIALAGWTGVARLVRAATLSAAARDHVRAALALGAGPGRVMLRHVLPEVASPVVVATTLSIGQVILVESALSFLGLGIRPPLASWGAMLTGAMDLVWTTPLLALWPGLAIALTVLAATLLGEGLQRRLAAAA</sequence>
<evidence type="ECO:0000313" key="12">
    <source>
        <dbReference type="Proteomes" id="UP001597296"/>
    </source>
</evidence>
<dbReference type="RefSeq" id="WP_377313496.1">
    <property type="nucleotide sequence ID" value="NZ_JBHUIY010000001.1"/>
</dbReference>
<evidence type="ECO:0000313" key="11">
    <source>
        <dbReference type="EMBL" id="MFD2232300.1"/>
    </source>
</evidence>